<keyword evidence="3" id="KW-0862">Zinc</keyword>
<dbReference type="PANTHER" id="PTHR13182:SF8">
    <property type="entry name" value="CYTOPLASMIC 60S SUBUNIT BIOGENESIS FACTOR ZNF622"/>
    <property type="match status" value="1"/>
</dbReference>
<dbReference type="FunCoup" id="A0A5J5F1N0">
    <property type="interactions" value="945"/>
</dbReference>
<keyword evidence="4" id="KW-1185">Reference proteome</keyword>
<protein>
    <submittedName>
        <fullName evidence="3">C2H2 type zinc-finger-domain-containing protein</fullName>
    </submittedName>
</protein>
<dbReference type="PANTHER" id="PTHR13182">
    <property type="entry name" value="ZINC FINGER PROTEIN 622"/>
    <property type="match status" value="1"/>
</dbReference>
<evidence type="ECO:0000313" key="3">
    <source>
        <dbReference type="EMBL" id="KAA8909969.1"/>
    </source>
</evidence>
<evidence type="ECO:0000313" key="4">
    <source>
        <dbReference type="Proteomes" id="UP000326924"/>
    </source>
</evidence>
<keyword evidence="3" id="KW-0863">Zinc-finger</keyword>
<dbReference type="GO" id="GO:0008270">
    <property type="term" value="F:zinc ion binding"/>
    <property type="evidence" value="ECO:0007669"/>
    <property type="project" value="UniProtKB-KW"/>
</dbReference>
<dbReference type="InterPro" id="IPR036236">
    <property type="entry name" value="Znf_C2H2_sf"/>
</dbReference>
<dbReference type="Proteomes" id="UP000326924">
    <property type="component" value="Unassembled WGS sequence"/>
</dbReference>
<feature type="region of interest" description="Disordered" evidence="1">
    <location>
        <begin position="250"/>
        <end position="301"/>
    </location>
</feature>
<dbReference type="GO" id="GO:0030687">
    <property type="term" value="C:preribosome, large subunit precursor"/>
    <property type="evidence" value="ECO:0007669"/>
    <property type="project" value="TreeGrafter"/>
</dbReference>
<keyword evidence="3" id="KW-0479">Metal-binding</keyword>
<comment type="caution">
    <text evidence="3">The sequence shown here is derived from an EMBL/GenBank/DDBJ whole genome shotgun (WGS) entry which is preliminary data.</text>
</comment>
<dbReference type="Pfam" id="PF12756">
    <property type="entry name" value="zf-C2H2_2"/>
    <property type="match status" value="1"/>
</dbReference>
<accession>A0A5J5F1N0</accession>
<organism evidence="3 4">
    <name type="scientific">Sphaerosporella brunnea</name>
    <dbReference type="NCBI Taxonomy" id="1250544"/>
    <lineage>
        <taxon>Eukaryota</taxon>
        <taxon>Fungi</taxon>
        <taxon>Dikarya</taxon>
        <taxon>Ascomycota</taxon>
        <taxon>Pezizomycotina</taxon>
        <taxon>Pezizomycetes</taxon>
        <taxon>Pezizales</taxon>
        <taxon>Pyronemataceae</taxon>
        <taxon>Sphaerosporella</taxon>
    </lineage>
</organism>
<feature type="domain" description="C2H2-type" evidence="2">
    <location>
        <begin position="21"/>
        <end position="43"/>
    </location>
</feature>
<feature type="compositionally biased region" description="Basic and acidic residues" evidence="1">
    <location>
        <begin position="383"/>
        <end position="406"/>
    </location>
</feature>
<dbReference type="InterPro" id="IPR013087">
    <property type="entry name" value="Znf_C2H2_type"/>
</dbReference>
<feature type="compositionally biased region" description="Acidic residues" evidence="1">
    <location>
        <begin position="350"/>
        <end position="362"/>
    </location>
</feature>
<dbReference type="SMART" id="SM00355">
    <property type="entry name" value="ZnF_C2H2"/>
    <property type="match status" value="4"/>
</dbReference>
<sequence length="425" mass="47560">MASVLSPQTKSSLAATHPFTCNTCLVAFRAHEAQRNHYHTDWHQYNLKRKIADLAPLSSEVFAEKILHRQADTQLERERATFEKHCAPCNKTYYSGNGYVNHVGSHKHRQNPVGEEPAVAESAALAEKVESLNISNDSTPTPSVTALPLEACLFCPYVSPSLTLNVSHMSKAHGLFIPEATYLVNLPGLIKYLGEKLVFGNMCLYCNKQKGGLEGIRTHMQDKGHTMLAFETEEQQVELGQFYDFRSTYSDAGEESSSSDEAAASRSKAAGGEEDEWEDEDDNGEAWETDSDTSIDSTNLGSIPIDRYELHLPSGRSVGHRSLARYYRQNLRDHPAAPARRAVEYRRADDDDEEEEDDDEEGGEARAVARRGETGMIGATTSQKRDVQKMHKLAQAEEQRGRRRFEAGVNRQANSQKHYRDPLLQ</sequence>
<dbReference type="InterPro" id="IPR041661">
    <property type="entry name" value="ZN622/Rei1/Reh1_Znf-C2H2"/>
</dbReference>
<proteinExistence type="predicted"/>
<dbReference type="InterPro" id="IPR040025">
    <property type="entry name" value="Znf622/Rei1/Reh1"/>
</dbReference>
<gene>
    <name evidence="3" type="ORF">FN846DRAFT_775754</name>
</gene>
<feature type="compositionally biased region" description="Acidic residues" evidence="1">
    <location>
        <begin position="272"/>
        <end position="293"/>
    </location>
</feature>
<dbReference type="GO" id="GO:0042273">
    <property type="term" value="P:ribosomal large subunit biogenesis"/>
    <property type="evidence" value="ECO:0007669"/>
    <property type="project" value="TreeGrafter"/>
</dbReference>
<dbReference type="InParanoid" id="A0A5J5F1N0"/>
<name>A0A5J5F1N0_9PEZI</name>
<feature type="compositionally biased region" description="Basic and acidic residues" evidence="1">
    <location>
        <begin position="330"/>
        <end position="349"/>
    </location>
</feature>
<dbReference type="SUPFAM" id="SSF57667">
    <property type="entry name" value="beta-beta-alpha zinc fingers"/>
    <property type="match status" value="1"/>
</dbReference>
<feature type="compositionally biased region" description="Low complexity" evidence="1">
    <location>
        <begin position="259"/>
        <end position="270"/>
    </location>
</feature>
<evidence type="ECO:0000256" key="1">
    <source>
        <dbReference type="SAM" id="MobiDB-lite"/>
    </source>
</evidence>
<dbReference type="EMBL" id="VXIS01000052">
    <property type="protein sequence ID" value="KAA8909969.1"/>
    <property type="molecule type" value="Genomic_DNA"/>
</dbReference>
<feature type="region of interest" description="Disordered" evidence="1">
    <location>
        <begin position="330"/>
        <end position="425"/>
    </location>
</feature>
<feature type="domain" description="C2H2-type" evidence="2">
    <location>
        <begin position="86"/>
        <end position="108"/>
    </location>
</feature>
<evidence type="ECO:0000259" key="2">
    <source>
        <dbReference type="PROSITE" id="PS00028"/>
    </source>
</evidence>
<dbReference type="PROSITE" id="PS00028">
    <property type="entry name" value="ZINC_FINGER_C2H2_1"/>
    <property type="match status" value="2"/>
</dbReference>
<reference evidence="3 4" key="1">
    <citation type="submission" date="2019-09" db="EMBL/GenBank/DDBJ databases">
        <title>Draft genome of the ectomycorrhizal ascomycete Sphaerosporella brunnea.</title>
        <authorList>
            <consortium name="DOE Joint Genome Institute"/>
            <person name="Benucci G.M."/>
            <person name="Marozzi G."/>
            <person name="Antonielli L."/>
            <person name="Sanchez S."/>
            <person name="Marco P."/>
            <person name="Wang X."/>
            <person name="Falini L.B."/>
            <person name="Barry K."/>
            <person name="Haridas S."/>
            <person name="Lipzen A."/>
            <person name="Labutti K."/>
            <person name="Grigoriev I.V."/>
            <person name="Murat C."/>
            <person name="Martin F."/>
            <person name="Albertini E."/>
            <person name="Donnini D."/>
            <person name="Bonito G."/>
        </authorList>
    </citation>
    <scope>NUCLEOTIDE SEQUENCE [LARGE SCALE GENOMIC DNA]</scope>
    <source>
        <strain evidence="3 4">Sb_GMNB300</strain>
    </source>
</reference>
<dbReference type="OrthoDB" id="19329at2759"/>
<dbReference type="AlphaFoldDB" id="A0A5J5F1N0"/>